<reference evidence="1" key="4">
    <citation type="submission" date="2025-09" db="UniProtKB">
        <authorList>
            <consortium name="Ensembl"/>
        </authorList>
    </citation>
    <scope>IDENTIFICATION</scope>
</reference>
<reference evidence="2" key="2">
    <citation type="journal article" date="2014" name="Nat. Commun.">
        <title>The cavefish genome reveals candidate genes for eye loss.</title>
        <authorList>
            <person name="McGaugh S.E."/>
            <person name="Gross J.B."/>
            <person name="Aken B."/>
            <person name="Blin M."/>
            <person name="Borowsky R."/>
            <person name="Chalopin D."/>
            <person name="Hinaux H."/>
            <person name="Jeffery W.R."/>
            <person name="Keene A."/>
            <person name="Ma L."/>
            <person name="Minx P."/>
            <person name="Murphy D."/>
            <person name="O'Quin K.E."/>
            <person name="Retaux S."/>
            <person name="Rohner N."/>
            <person name="Searle S.M."/>
            <person name="Stahl B.A."/>
            <person name="Tabin C."/>
            <person name="Volff J.N."/>
            <person name="Yoshizawa M."/>
            <person name="Warren W.C."/>
        </authorList>
    </citation>
    <scope>NUCLEOTIDE SEQUENCE [LARGE SCALE GENOMIC DNA]</scope>
    <source>
        <strain evidence="2">female</strain>
    </source>
</reference>
<dbReference type="Ensembl" id="ENSAMXT00000052156.1">
    <property type="protein sequence ID" value="ENSAMXP00000047217.1"/>
    <property type="gene ID" value="ENSAMXG00000043078.1"/>
</dbReference>
<proteinExistence type="predicted"/>
<reference evidence="2" key="1">
    <citation type="submission" date="2013-03" db="EMBL/GenBank/DDBJ databases">
        <authorList>
            <person name="Jeffery W."/>
            <person name="Warren W."/>
            <person name="Wilson R.K."/>
        </authorList>
    </citation>
    <scope>NUCLEOTIDE SEQUENCE</scope>
    <source>
        <strain evidence="2">female</strain>
    </source>
</reference>
<dbReference type="GeneTree" id="ENSGT00940000177983"/>
<name>A0A3B1JXR8_ASTMX</name>
<accession>A0A3B1JXR8</accession>
<dbReference type="Proteomes" id="UP000018467">
    <property type="component" value="Unassembled WGS sequence"/>
</dbReference>
<dbReference type="AlphaFoldDB" id="A0A3B1JXR8"/>
<dbReference type="Bgee" id="ENSAMXG00000043078">
    <property type="expression patterns" value="Expressed in pharyngeal gill"/>
</dbReference>
<dbReference type="InParanoid" id="A0A3B1JXR8"/>
<evidence type="ECO:0000313" key="2">
    <source>
        <dbReference type="Proteomes" id="UP000018467"/>
    </source>
</evidence>
<organism evidence="1 2">
    <name type="scientific">Astyanax mexicanus</name>
    <name type="common">Blind cave fish</name>
    <name type="synonym">Astyanax fasciatus mexicanus</name>
    <dbReference type="NCBI Taxonomy" id="7994"/>
    <lineage>
        <taxon>Eukaryota</taxon>
        <taxon>Metazoa</taxon>
        <taxon>Chordata</taxon>
        <taxon>Craniata</taxon>
        <taxon>Vertebrata</taxon>
        <taxon>Euteleostomi</taxon>
        <taxon>Actinopterygii</taxon>
        <taxon>Neopterygii</taxon>
        <taxon>Teleostei</taxon>
        <taxon>Ostariophysi</taxon>
        <taxon>Characiformes</taxon>
        <taxon>Characoidei</taxon>
        <taxon>Acestrorhamphidae</taxon>
        <taxon>Acestrorhamphinae</taxon>
        <taxon>Astyanax</taxon>
    </lineage>
</organism>
<protein>
    <submittedName>
        <fullName evidence="1">Uncharacterized protein</fullName>
    </submittedName>
</protein>
<keyword evidence="2" id="KW-1185">Reference proteome</keyword>
<evidence type="ECO:0000313" key="1">
    <source>
        <dbReference type="Ensembl" id="ENSAMXP00000047217.1"/>
    </source>
</evidence>
<sequence>MPLDANQVNTLIYCMGDEADDVLRGLRIMDKQKLVYNSRAKFNTRVQEPTEPADSFITCLPLCPNLSIIGLKIQKN</sequence>
<reference evidence="1" key="3">
    <citation type="submission" date="2025-08" db="UniProtKB">
        <authorList>
            <consortium name="Ensembl"/>
        </authorList>
    </citation>
    <scope>IDENTIFICATION</scope>
</reference>